<feature type="domain" description="GXWXG" evidence="1">
    <location>
        <begin position="18"/>
        <end position="72"/>
    </location>
</feature>
<dbReference type="InterPro" id="IPR025568">
    <property type="entry name" value="DUF4334"/>
</dbReference>
<feature type="domain" description="DUF4334" evidence="2">
    <location>
        <begin position="109"/>
        <end position="164"/>
    </location>
</feature>
<name>A0A1Q5UE52_9EURO</name>
<sequence length="165" mass="19021">MALTTNPKILSPSHIDSVFCDLKPILPEKLIGEWDGFVLGTRHPFETELEKFNWFGHTFDSTKDVAPLFVFRNGRHVPYEDWGRASVSFLGGSIQENCMFEAWLMYSATQLHEIKYQGTVSAALIYDDHPVIVYYRAVRPDIVAGIMESKKFGRSGKFYFYLKRK</sequence>
<dbReference type="STRING" id="1316194.A0A1Q5UE52"/>
<reference evidence="3 4" key="1">
    <citation type="submission" date="2016-10" db="EMBL/GenBank/DDBJ databases">
        <title>Genome sequence of the ascomycete fungus Penicillium subrubescens.</title>
        <authorList>
            <person name="De Vries R.P."/>
            <person name="Peng M."/>
            <person name="Dilokpimol A."/>
            <person name="Hilden K."/>
            <person name="Makela M.R."/>
            <person name="Grigoriev I."/>
            <person name="Riley R."/>
            <person name="Granchi Z."/>
        </authorList>
    </citation>
    <scope>NUCLEOTIDE SEQUENCE [LARGE SCALE GENOMIC DNA]</scope>
    <source>
        <strain evidence="3 4">CBS 132785</strain>
    </source>
</reference>
<evidence type="ECO:0008006" key="5">
    <source>
        <dbReference type="Google" id="ProtNLM"/>
    </source>
</evidence>
<evidence type="ECO:0000313" key="3">
    <source>
        <dbReference type="EMBL" id="OKP10756.1"/>
    </source>
</evidence>
<accession>A0A1Q5UE52</accession>
<comment type="caution">
    <text evidence="3">The sequence shown here is derived from an EMBL/GenBank/DDBJ whole genome shotgun (WGS) entry which is preliminary data.</text>
</comment>
<dbReference type="InterPro" id="IPR025951">
    <property type="entry name" value="GXWXG_dom"/>
</dbReference>
<proteinExistence type="predicted"/>
<evidence type="ECO:0000313" key="4">
    <source>
        <dbReference type="Proteomes" id="UP000186955"/>
    </source>
</evidence>
<organism evidence="3 4">
    <name type="scientific">Penicillium subrubescens</name>
    <dbReference type="NCBI Taxonomy" id="1316194"/>
    <lineage>
        <taxon>Eukaryota</taxon>
        <taxon>Fungi</taxon>
        <taxon>Dikarya</taxon>
        <taxon>Ascomycota</taxon>
        <taxon>Pezizomycotina</taxon>
        <taxon>Eurotiomycetes</taxon>
        <taxon>Eurotiomycetidae</taxon>
        <taxon>Eurotiales</taxon>
        <taxon>Aspergillaceae</taxon>
        <taxon>Penicillium</taxon>
    </lineage>
</organism>
<protein>
    <recommendedName>
        <fullName evidence="5">DUF4334 domain-containing protein</fullName>
    </recommendedName>
</protein>
<keyword evidence="4" id="KW-1185">Reference proteome</keyword>
<dbReference type="Pfam" id="PF14232">
    <property type="entry name" value="DUF4334"/>
    <property type="match status" value="1"/>
</dbReference>
<gene>
    <name evidence="3" type="ORF">PENSUB_4059</name>
</gene>
<dbReference type="Pfam" id="PF14231">
    <property type="entry name" value="GXWXG"/>
    <property type="match status" value="1"/>
</dbReference>
<evidence type="ECO:0000259" key="1">
    <source>
        <dbReference type="Pfam" id="PF14231"/>
    </source>
</evidence>
<dbReference type="AlphaFoldDB" id="A0A1Q5UE52"/>
<dbReference type="Proteomes" id="UP000186955">
    <property type="component" value="Unassembled WGS sequence"/>
</dbReference>
<dbReference type="EMBL" id="MNBE01000313">
    <property type="protein sequence ID" value="OKP10756.1"/>
    <property type="molecule type" value="Genomic_DNA"/>
</dbReference>
<dbReference type="Gene3D" id="2.40.128.580">
    <property type="entry name" value="GXWXG domain"/>
    <property type="match status" value="1"/>
</dbReference>
<evidence type="ECO:0000259" key="2">
    <source>
        <dbReference type="Pfam" id="PF14232"/>
    </source>
</evidence>